<dbReference type="InterPro" id="IPR027359">
    <property type="entry name" value="Volt_channel_dom_sf"/>
</dbReference>
<dbReference type="FunFam" id="1.10.287.70:FF:000107">
    <property type="entry name" value="Voltage-dependent L-type calcium channel subunit alpha"/>
    <property type="match status" value="1"/>
</dbReference>
<dbReference type="Pfam" id="PF16905">
    <property type="entry name" value="GPHH"/>
    <property type="match status" value="1"/>
</dbReference>
<dbReference type="GO" id="GO:0008331">
    <property type="term" value="F:high voltage-gated calcium channel activity"/>
    <property type="evidence" value="ECO:0007669"/>
    <property type="project" value="TreeGrafter"/>
</dbReference>
<feature type="transmembrane region" description="Helical" evidence="18">
    <location>
        <begin position="873"/>
        <end position="899"/>
    </location>
</feature>
<dbReference type="GO" id="GO:0005891">
    <property type="term" value="C:voltage-gated calcium channel complex"/>
    <property type="evidence" value="ECO:0007669"/>
    <property type="project" value="InterPro"/>
</dbReference>
<dbReference type="Pfam" id="PF08763">
    <property type="entry name" value="Ca_chan_IQ"/>
    <property type="match status" value="2"/>
</dbReference>
<keyword evidence="2" id="KW-0813">Transport</keyword>
<dbReference type="GO" id="GO:0009582">
    <property type="term" value="P:detection of abiotic stimulus"/>
    <property type="evidence" value="ECO:0007669"/>
    <property type="project" value="UniProtKB-ARBA"/>
</dbReference>
<evidence type="ECO:0000256" key="8">
    <source>
        <dbReference type="ARBA" id="ARBA00022737"/>
    </source>
</evidence>
<dbReference type="InterPro" id="IPR031649">
    <property type="entry name" value="GPHH_dom"/>
</dbReference>
<feature type="compositionally biased region" description="Acidic residues" evidence="17">
    <location>
        <begin position="729"/>
        <end position="753"/>
    </location>
</feature>
<dbReference type="PRINTS" id="PR00167">
    <property type="entry name" value="CACHANNEL"/>
</dbReference>
<evidence type="ECO:0000256" key="16">
    <source>
        <dbReference type="RuleBase" id="RU003808"/>
    </source>
</evidence>
<evidence type="ECO:0000256" key="3">
    <source>
        <dbReference type="ARBA" id="ARBA00022553"/>
    </source>
</evidence>
<evidence type="ECO:0000256" key="7">
    <source>
        <dbReference type="ARBA" id="ARBA00022723"/>
    </source>
</evidence>
<dbReference type="FunFam" id="1.10.287.70:FF:000007">
    <property type="entry name" value="Voltage-dependent L-type calcium channel subunit alpha"/>
    <property type="match status" value="1"/>
</dbReference>
<gene>
    <name evidence="20" type="ORF">TCEB3V08_LOCUS435</name>
</gene>
<accession>A0A7R9GRM0</accession>
<keyword evidence="10 16" id="KW-0851">Voltage-gated channel</keyword>
<dbReference type="Pfam" id="PF00520">
    <property type="entry name" value="Ion_trans"/>
    <property type="match status" value="3"/>
</dbReference>
<keyword evidence="9 15" id="KW-0106">Calcium</keyword>
<dbReference type="InterPro" id="IPR050599">
    <property type="entry name" value="VDCC_alpha-1_subunit"/>
</dbReference>
<evidence type="ECO:0000256" key="12">
    <source>
        <dbReference type="ARBA" id="ARBA00023065"/>
    </source>
</evidence>
<evidence type="ECO:0000256" key="18">
    <source>
        <dbReference type="SAM" id="Phobius"/>
    </source>
</evidence>
<keyword evidence="7 15" id="KW-0479">Metal-binding</keyword>
<dbReference type="InterPro" id="IPR005446">
    <property type="entry name" value="VDCC_L_a1su"/>
</dbReference>
<keyword evidence="4 16" id="KW-0109">Calcium transport</keyword>
<feature type="region of interest" description="Disordered" evidence="17">
    <location>
        <begin position="664"/>
        <end position="763"/>
    </location>
</feature>
<feature type="binding site" evidence="15">
    <location>
        <position position="271"/>
    </location>
    <ligand>
        <name>Ca(2+)</name>
        <dbReference type="ChEBI" id="CHEBI:29108"/>
    </ligand>
</feature>
<dbReference type="GO" id="GO:0042045">
    <property type="term" value="P:epithelial fluid transport"/>
    <property type="evidence" value="ECO:0007669"/>
    <property type="project" value="UniProtKB-ARBA"/>
</dbReference>
<dbReference type="GO" id="GO:0016324">
    <property type="term" value="C:apical plasma membrane"/>
    <property type="evidence" value="ECO:0007669"/>
    <property type="project" value="UniProtKB-ARBA"/>
</dbReference>
<dbReference type="FunFam" id="1.20.120.350:FF:000006">
    <property type="entry name" value="Voltage-dependent L-type calcium channel subunit alpha"/>
    <property type="match status" value="1"/>
</dbReference>
<keyword evidence="6 18" id="KW-0812">Transmembrane</keyword>
<evidence type="ECO:0000256" key="6">
    <source>
        <dbReference type="ARBA" id="ARBA00022692"/>
    </source>
</evidence>
<dbReference type="SMART" id="SM01062">
    <property type="entry name" value="Ca_chan_IQ"/>
    <property type="match status" value="1"/>
</dbReference>
<dbReference type="PANTHER" id="PTHR45628">
    <property type="entry name" value="VOLTAGE-DEPENDENT CALCIUM CHANNEL TYPE A SUBUNIT ALPHA-1"/>
    <property type="match status" value="1"/>
</dbReference>
<dbReference type="GO" id="GO:0016323">
    <property type="term" value="C:basolateral plasma membrane"/>
    <property type="evidence" value="ECO:0007669"/>
    <property type="project" value="UniProtKB-ARBA"/>
</dbReference>
<feature type="region of interest" description="Disordered" evidence="17">
    <location>
        <begin position="357"/>
        <end position="385"/>
    </location>
</feature>
<dbReference type="EMBL" id="OC316544">
    <property type="protein sequence ID" value="CAD7392411.1"/>
    <property type="molecule type" value="Genomic_DNA"/>
</dbReference>
<dbReference type="GO" id="GO:0046872">
    <property type="term" value="F:metal ion binding"/>
    <property type="evidence" value="ECO:0007669"/>
    <property type="project" value="UniProtKB-KW"/>
</dbReference>
<keyword evidence="5 16" id="KW-0107">Calcium channel</keyword>
<dbReference type="GO" id="GO:0009581">
    <property type="term" value="P:detection of external stimulus"/>
    <property type="evidence" value="ECO:0007669"/>
    <property type="project" value="UniProtKB-ARBA"/>
</dbReference>
<dbReference type="FunFam" id="1.10.238.10:FF:000063">
    <property type="entry name" value="Voltage-dependent N-type calcium channel subunit alpha"/>
    <property type="match status" value="1"/>
</dbReference>
<dbReference type="PRINTS" id="PR01630">
    <property type="entry name" value="LVDCCALPHA1"/>
</dbReference>
<feature type="transmembrane region" description="Helical" evidence="18">
    <location>
        <begin position="257"/>
        <end position="278"/>
    </location>
</feature>
<protein>
    <recommendedName>
        <fullName evidence="16">Voltage-dependent L-type calcium channel subunit alpha</fullName>
    </recommendedName>
</protein>
<keyword evidence="14" id="KW-0407">Ion channel</keyword>
<keyword evidence="3" id="KW-0597">Phosphoprotein</keyword>
<feature type="compositionally biased region" description="Basic and acidic residues" evidence="17">
    <location>
        <begin position="360"/>
        <end position="385"/>
    </location>
</feature>
<dbReference type="GO" id="GO:0098703">
    <property type="term" value="P:calcium ion import across plasma membrane"/>
    <property type="evidence" value="ECO:0007669"/>
    <property type="project" value="TreeGrafter"/>
</dbReference>
<name>A0A7R9GRM0_TIMCR</name>
<evidence type="ECO:0000256" key="10">
    <source>
        <dbReference type="ARBA" id="ARBA00022882"/>
    </source>
</evidence>
<dbReference type="InterPro" id="IPR002077">
    <property type="entry name" value="VDCCAlpha1"/>
</dbReference>
<evidence type="ECO:0000256" key="14">
    <source>
        <dbReference type="ARBA" id="ARBA00023303"/>
    </source>
</evidence>
<proteinExistence type="inferred from homology"/>
<evidence type="ECO:0000313" key="20">
    <source>
        <dbReference type="EMBL" id="CAD7392411.1"/>
    </source>
</evidence>
<organism evidence="20">
    <name type="scientific">Timema cristinae</name>
    <name type="common">Walking stick</name>
    <dbReference type="NCBI Taxonomy" id="61476"/>
    <lineage>
        <taxon>Eukaryota</taxon>
        <taxon>Metazoa</taxon>
        <taxon>Ecdysozoa</taxon>
        <taxon>Arthropoda</taxon>
        <taxon>Hexapoda</taxon>
        <taxon>Insecta</taxon>
        <taxon>Pterygota</taxon>
        <taxon>Neoptera</taxon>
        <taxon>Polyneoptera</taxon>
        <taxon>Phasmatodea</taxon>
        <taxon>Timematodea</taxon>
        <taxon>Timematoidea</taxon>
        <taxon>Timematidae</taxon>
        <taxon>Timema</taxon>
    </lineage>
</organism>
<evidence type="ECO:0000259" key="19">
    <source>
        <dbReference type="SMART" id="SM01062"/>
    </source>
</evidence>
<evidence type="ECO:0000256" key="15">
    <source>
        <dbReference type="PIRSR" id="PIRSR602077-1"/>
    </source>
</evidence>
<dbReference type="InterPro" id="IPR005821">
    <property type="entry name" value="Ion_trans_dom"/>
</dbReference>
<feature type="transmembrane region" description="Helical" evidence="18">
    <location>
        <begin position="619"/>
        <end position="642"/>
    </location>
</feature>
<feature type="transmembrane region" description="Helical" evidence="18">
    <location>
        <begin position="290"/>
        <end position="312"/>
    </location>
</feature>
<evidence type="ECO:0000256" key="13">
    <source>
        <dbReference type="ARBA" id="ARBA00023136"/>
    </source>
</evidence>
<evidence type="ECO:0000256" key="2">
    <source>
        <dbReference type="ARBA" id="ARBA00022448"/>
    </source>
</evidence>
<feature type="transmembrane region" description="Helical" evidence="18">
    <location>
        <begin position="919"/>
        <end position="936"/>
    </location>
</feature>
<dbReference type="Gene3D" id="6.10.250.2500">
    <property type="match status" value="1"/>
</dbReference>
<dbReference type="Gene3D" id="1.10.287.70">
    <property type="match status" value="3"/>
</dbReference>
<feature type="binding site" evidence="15">
    <location>
        <position position="603"/>
    </location>
    <ligand>
        <name>Ca(2+)</name>
        <dbReference type="ChEBI" id="CHEBI:29108"/>
    </ligand>
</feature>
<keyword evidence="13 18" id="KW-0472">Membrane</keyword>
<dbReference type="InterPro" id="IPR014873">
    <property type="entry name" value="VDCC_a1su_IQ"/>
</dbReference>
<dbReference type="PANTHER" id="PTHR45628:SF1">
    <property type="entry name" value="VOLTAGE-DEPENDENT CALCIUM CHANNEL TYPE D SUBUNIT ALPHA-1"/>
    <property type="match status" value="1"/>
</dbReference>
<keyword evidence="11 18" id="KW-1133">Transmembrane helix</keyword>
<feature type="transmembrane region" description="Helical" evidence="18">
    <location>
        <begin position="454"/>
        <end position="472"/>
    </location>
</feature>
<sequence length="1731" mass="195310">MSANKKRPVRRGGKPQPDRPLRSLFIFTLKNPIRKLCIDIVEWKPFEYLILLTIFANCVALAVYTPYPNADSNSTNLSLEKIENVFLGIFTVECVMKIVAYGLFAHPGAYLRNGWNLLDFTIVVIGLISTVLSQIVKEGLDVKALRAFRVLRPLRLVSGVPSLQVVLNSILRAMVPLLHIALLVLFVIIIYAIIGLELFSGKLHKTCYHNVTGDMMPDPHPCGDNETGFMCYTINVNMVCKDNWIGPNNGITNFDNFGLAMLTVFQCVTLEGWTDVLYYIEDALGNSWQWIYFISMVILGAFFVMNLILGVLSGEFSKEREKAKARGDFHKLREKQQIEEDLRGYLDWITQAEDIEPEGEDRARNQDGKSKVTSETESADRAEGEEGEIRQESWWRKKKKDFDRVNRRMRRACRKAVKSQAFYWLIILLVFFNTVVLATEHYGQPDWLDEFQDYTNFFFVGLFTMEMLLKMYSLGFQGYFVSLFNRFDCFVVIGSIGEIILTKTDVFPPLGVSVLRCVRLLRVFKVTKYWRSLSNLVASLLNSIQSIASLLLLLFLFIVIFALLGMQVFGGKFDFEDTSDKIRSNFDSFWQSLLTVFQILTGEDWNAVMYVGIEAYGGVSSYGVLACVYFIILFICGNYILLNVFLAIAVDNLADAESLTAIEKEEEEEAEKQHNSHSGSPAREDGETEGTGGGTDGDEGDLEQKTDENEISEKDEETASHTKVRLEIGDSEEYGYDEQNDNQDDYFEENEDGNEPKSARPRRLSEISIKNTIQPVPEGSSFFIFSNTNRFRVFCHWFCNHSYFGNLILASIMISSAMLAAEDPLNSTGGRNDVLSKFDNVFTTIFTIEISLKMISYGFVLHDGAFCRSAFNLLDLLVVCVSLVATFIRGSAISVVKILRVLRVLRPLRAINRAKGLKPMAWVTFLLKTYIFRYLLARLEVAIKTIGNIMLVTYLLQFMFAVIGVQLFKGKFFRCNDRSKMTKDECQGTYLVFDDGDIDQPKVEAREWERNRFHFDDVAKAMLTLFTVSTFEGWPGDREIRNKILAKTTNRNCIEFALKAKPVRRYIPKHRIQYKNYFGDAWNVFDFIIVLGSIIDIIYAEVNIINLFVAVIMDNFDYLTRDWSILGPHHLDEFIRLWSEYDPDAKGRIKHLDVVTLLRKISPPLGFGKLCPHRVACKRLVSMNMPLNSDGTVLFNATLFAVVRTSLRIKTEGNIDDANSELRAVIKKIWKRTSPKLLDQVVPPPGVSPTSELSENVTGLPSGLVVFSSDPLDLSSSDSSLTVDDEVTVGKFYATFLIQDYFRRFKKRKEQELKDGDRESHNTVTLQAGLRTLHDAGPELKRAISGNLEELIDDNPEPMHRRNHSLFGSVWSSMRRGHGGFPRALSLKVNPTQIKVTWRSRGKVSDFYAGGQGSILGPGIDLSDYQTLPSPLTRHLVNVSPTNSIDYLPYNSIQRAVTEGMNHITSMTKTALGPHTQSSAVSMREHYGPKEEEVIPLRPLTVSSTDPERTYGPCQIIELWPCLRPVCFDQVTWNDFYCYRPRLRPGRRNTVSKKVFRGTLGFHGRVKGAPSSVRELTKTFVENSHAVALLAGGAGWWGRHACRDSACMDVVAPHQLSQLPRQDCICLQFMIMDNWLKTGRLASGKSVVSCSPAESTENISEEAVAGFSGTEYTTVSVASGEAMILVLLVVDLCCPSVFLAVDLCCLSVLLVAVDGGFLLVASRGLLFPEVV</sequence>
<feature type="transmembrane region" description="Helical" evidence="18">
    <location>
        <begin position="948"/>
        <end position="968"/>
    </location>
</feature>
<evidence type="ECO:0000256" key="5">
    <source>
        <dbReference type="ARBA" id="ARBA00022673"/>
    </source>
</evidence>
<evidence type="ECO:0000256" key="11">
    <source>
        <dbReference type="ARBA" id="ARBA00022989"/>
    </source>
</evidence>
<feature type="binding site" evidence="15">
    <location>
        <position position="1032"/>
    </location>
    <ligand>
        <name>Ca(2+)</name>
        <dbReference type="ChEBI" id="CHEBI:29108"/>
    </ligand>
</feature>
<dbReference type="GO" id="GO:0050906">
    <property type="term" value="P:detection of stimulus involved in sensory perception"/>
    <property type="evidence" value="ECO:0007669"/>
    <property type="project" value="UniProtKB-ARBA"/>
</dbReference>
<evidence type="ECO:0000256" key="9">
    <source>
        <dbReference type="ARBA" id="ARBA00022837"/>
    </source>
</evidence>
<dbReference type="SUPFAM" id="SSF81324">
    <property type="entry name" value="Voltage-gated potassium channels"/>
    <property type="match status" value="3"/>
</dbReference>
<reference evidence="20" key="1">
    <citation type="submission" date="2020-11" db="EMBL/GenBank/DDBJ databases">
        <authorList>
            <person name="Tran Van P."/>
        </authorList>
    </citation>
    <scope>NUCLEOTIDE SEQUENCE</scope>
</reference>
<evidence type="ECO:0000256" key="4">
    <source>
        <dbReference type="ARBA" id="ARBA00022568"/>
    </source>
</evidence>
<dbReference type="Gene3D" id="6.10.250.2180">
    <property type="match status" value="1"/>
</dbReference>
<feature type="transmembrane region" description="Helical" evidence="18">
    <location>
        <begin position="117"/>
        <end position="136"/>
    </location>
</feature>
<feature type="transmembrane region" description="Helical" evidence="18">
    <location>
        <begin position="536"/>
        <end position="564"/>
    </location>
</feature>
<dbReference type="GO" id="GO:0016322">
    <property type="term" value="P:neuron remodeling"/>
    <property type="evidence" value="ECO:0007669"/>
    <property type="project" value="UniProtKB-ARBA"/>
</dbReference>
<dbReference type="GO" id="GO:0019722">
    <property type="term" value="P:calcium-mediated signaling"/>
    <property type="evidence" value="ECO:0007669"/>
    <property type="project" value="UniProtKB-ARBA"/>
</dbReference>
<keyword evidence="12" id="KW-0406">Ion transport</keyword>
<feature type="transmembrane region" description="Helical" evidence="18">
    <location>
        <begin position="177"/>
        <end position="199"/>
    </location>
</feature>
<feature type="transmembrane region" description="Helical" evidence="18">
    <location>
        <begin position="85"/>
        <end position="105"/>
    </location>
</feature>
<evidence type="ECO:0000256" key="17">
    <source>
        <dbReference type="SAM" id="MobiDB-lite"/>
    </source>
</evidence>
<feature type="transmembrane region" description="Helical" evidence="18">
    <location>
        <begin position="421"/>
        <end position="442"/>
    </location>
</feature>
<feature type="domain" description="Voltage-dependent calcium channel alpha-1 subunit IQ" evidence="19">
    <location>
        <begin position="1284"/>
        <end position="1318"/>
    </location>
</feature>
<comment type="function">
    <text evidence="16">Voltage-sensitive calcium channels (VSCC) mediate the entry of calcium ions into excitable cells and are also involved in a variety of calcium-dependent processes, including muscle contraction, hormone or neurotransmitter release, gene expression, cell motility, cell division and cell death.</text>
</comment>
<dbReference type="FunFam" id="1.20.120.350:FF:000001">
    <property type="entry name" value="Voltage-dependent L-type calcium channel subunit alpha"/>
    <property type="match status" value="1"/>
</dbReference>
<keyword evidence="8" id="KW-0677">Repeat</keyword>
<dbReference type="Gene3D" id="1.20.120.350">
    <property type="entry name" value="Voltage-gated potassium channels. Chain C"/>
    <property type="match status" value="3"/>
</dbReference>
<comment type="similarity">
    <text evidence="16">Belongs to the calcium channel alpha-1 subunit (TC 1.A.1.11) family.</text>
</comment>
<evidence type="ECO:0000256" key="1">
    <source>
        <dbReference type="ARBA" id="ARBA00004141"/>
    </source>
</evidence>
<comment type="subcellular location">
    <subcellularLocation>
        <location evidence="1 16">Membrane</location>
        <topology evidence="1 16">Multi-pass membrane protein</topology>
    </subcellularLocation>
</comment>
<dbReference type="FunFam" id="1.20.120.350:FF:000010">
    <property type="entry name" value="Voltage-dependent L-type calcium channel subunit alpha"/>
    <property type="match status" value="1"/>
</dbReference>
<feature type="transmembrane region" description="Helical" evidence="18">
    <location>
        <begin position="48"/>
        <end position="65"/>
    </location>
</feature>
<feature type="transmembrane region" description="Helical" evidence="18">
    <location>
        <begin position="803"/>
        <end position="821"/>
    </location>
</feature>
<feature type="compositionally biased region" description="Basic and acidic residues" evidence="17">
    <location>
        <begin position="702"/>
        <end position="728"/>
    </location>
</feature>